<reference evidence="1 2" key="1">
    <citation type="submission" date="2024-09" db="EMBL/GenBank/DDBJ databases">
        <authorList>
            <person name="D'Angelo T."/>
        </authorList>
    </citation>
    <scope>NUCLEOTIDE SEQUENCE [LARGE SCALE GENOMIC DNA]</scope>
    <source>
        <strain evidence="1">SAG AM-311-F02</strain>
    </source>
</reference>
<accession>A0ABV6YN86</accession>
<organism evidence="1 2">
    <name type="scientific">Eiseniibacteriota bacterium</name>
    <dbReference type="NCBI Taxonomy" id="2212470"/>
    <lineage>
        <taxon>Bacteria</taxon>
        <taxon>Candidatus Eiseniibacteriota</taxon>
    </lineage>
</organism>
<dbReference type="Proteomes" id="UP001594288">
    <property type="component" value="Unassembled WGS sequence"/>
</dbReference>
<dbReference type="EMBL" id="JBHPEI010000011">
    <property type="protein sequence ID" value="MFC1799523.1"/>
    <property type="molecule type" value="Genomic_DNA"/>
</dbReference>
<keyword evidence="2" id="KW-1185">Reference proteome</keyword>
<proteinExistence type="predicted"/>
<evidence type="ECO:0000313" key="1">
    <source>
        <dbReference type="EMBL" id="MFC1799523.1"/>
    </source>
</evidence>
<protein>
    <submittedName>
        <fullName evidence="1">Uncharacterized protein</fullName>
    </submittedName>
</protein>
<comment type="caution">
    <text evidence="1">The sequence shown here is derived from an EMBL/GenBank/DDBJ whole genome shotgun (WGS) entry which is preliminary data.</text>
</comment>
<evidence type="ECO:0000313" key="2">
    <source>
        <dbReference type="Proteomes" id="UP001594288"/>
    </source>
</evidence>
<gene>
    <name evidence="1" type="ORF">ACFL2Z_01240</name>
</gene>
<name>A0ABV6YN86_UNCEI</name>
<sequence>MKPKNSSYNSSNSNSEPGSLFMLNCTLFTREEAMQATGTPDTGADLFTRKVDGYLTGLLAAFTKPSNVEHLVPHLADHDIDLFRRLIRSDDATVKYRIYRTQRDFLLLSIGRFDALGENSLPAGPEYRQGNQGQMGRNEGYYHFTFSYRAGEPGTPGELAEVYKQLAMGFQKYSTILTYSAGMYYDLGERLAEAEFYNLTRSTDAAWRKSMLETKRNEFLDAYLVWKKQQDEAARNRMRSIAKDLKSLDPSFNFNPK</sequence>